<organism evidence="2 3">
    <name type="scientific">Lysobacter panacisoli</name>
    <dbReference type="NCBI Taxonomy" id="1255263"/>
    <lineage>
        <taxon>Bacteria</taxon>
        <taxon>Pseudomonadati</taxon>
        <taxon>Pseudomonadota</taxon>
        <taxon>Gammaproteobacteria</taxon>
        <taxon>Lysobacterales</taxon>
        <taxon>Lysobacteraceae</taxon>
        <taxon>Lysobacter</taxon>
    </lineage>
</organism>
<reference evidence="3" key="1">
    <citation type="journal article" date="2019" name="Int. J. Syst. Evol. Microbiol.">
        <title>The Global Catalogue of Microorganisms (GCM) 10K type strain sequencing project: providing services to taxonomists for standard genome sequencing and annotation.</title>
        <authorList>
            <consortium name="The Broad Institute Genomics Platform"/>
            <consortium name="The Broad Institute Genome Sequencing Center for Infectious Disease"/>
            <person name="Wu L."/>
            <person name="Ma J."/>
        </authorList>
    </citation>
    <scope>NUCLEOTIDE SEQUENCE [LARGE SCALE GENOMIC DNA]</scope>
    <source>
        <strain evidence="3">JCM 19212</strain>
    </source>
</reference>
<sequence length="175" mass="18469">MKTALTALLPLLLLGGCASTPRADADTSAQATTFVLVRHAEKVGDGSDDPALTVAGEARAQSLSREFADLPLSAVYSTAYRRTQQTAAPTARSHGLTTITYDAKQPAADFATALRRERTGQTVLIVGHSNTVPGIASALCGCEATPMTEAEYDRLTTVRIDAQGHATLRETKQQP</sequence>
<evidence type="ECO:0000256" key="1">
    <source>
        <dbReference type="SAM" id="SignalP"/>
    </source>
</evidence>
<gene>
    <name evidence="2" type="ORF">GCM10025759_28550</name>
</gene>
<name>A0ABP9LJP3_9GAMM</name>
<dbReference type="RefSeq" id="WP_158982113.1">
    <property type="nucleotide sequence ID" value="NZ_BAABKY010000004.1"/>
</dbReference>
<dbReference type="SMART" id="SM00855">
    <property type="entry name" value="PGAM"/>
    <property type="match status" value="1"/>
</dbReference>
<dbReference type="Proteomes" id="UP001501083">
    <property type="component" value="Unassembled WGS sequence"/>
</dbReference>
<dbReference type="EMBL" id="BAABKY010000004">
    <property type="protein sequence ID" value="GAA5079894.1"/>
    <property type="molecule type" value="Genomic_DNA"/>
</dbReference>
<feature type="signal peptide" evidence="1">
    <location>
        <begin position="1"/>
        <end position="25"/>
    </location>
</feature>
<protein>
    <submittedName>
        <fullName evidence="2">Phosphoglycerate mutase family protein</fullName>
    </submittedName>
</protein>
<dbReference type="PROSITE" id="PS51257">
    <property type="entry name" value="PROKAR_LIPOPROTEIN"/>
    <property type="match status" value="1"/>
</dbReference>
<dbReference type="InterPro" id="IPR013078">
    <property type="entry name" value="His_Pase_superF_clade-1"/>
</dbReference>
<evidence type="ECO:0000313" key="3">
    <source>
        <dbReference type="Proteomes" id="UP001501083"/>
    </source>
</evidence>
<keyword evidence="3" id="KW-1185">Reference proteome</keyword>
<dbReference type="Pfam" id="PF00300">
    <property type="entry name" value="His_Phos_1"/>
    <property type="match status" value="1"/>
</dbReference>
<dbReference type="Gene3D" id="3.40.50.1240">
    <property type="entry name" value="Phosphoglycerate mutase-like"/>
    <property type="match status" value="1"/>
</dbReference>
<proteinExistence type="predicted"/>
<dbReference type="CDD" id="cd07067">
    <property type="entry name" value="HP_PGM_like"/>
    <property type="match status" value="1"/>
</dbReference>
<keyword evidence="1" id="KW-0732">Signal</keyword>
<dbReference type="InterPro" id="IPR029033">
    <property type="entry name" value="His_PPase_superfam"/>
</dbReference>
<evidence type="ECO:0000313" key="2">
    <source>
        <dbReference type="EMBL" id="GAA5079894.1"/>
    </source>
</evidence>
<dbReference type="SUPFAM" id="SSF53254">
    <property type="entry name" value="Phosphoglycerate mutase-like"/>
    <property type="match status" value="1"/>
</dbReference>
<feature type="chain" id="PRO_5046613403" evidence="1">
    <location>
        <begin position="26"/>
        <end position="175"/>
    </location>
</feature>
<comment type="caution">
    <text evidence="2">The sequence shown here is derived from an EMBL/GenBank/DDBJ whole genome shotgun (WGS) entry which is preliminary data.</text>
</comment>
<accession>A0ABP9LJP3</accession>